<dbReference type="Proteomes" id="UP000182334">
    <property type="component" value="Chromosome VI"/>
</dbReference>
<name>A0A1L0C0F0_9ASCO</name>
<dbReference type="EMBL" id="LT635761">
    <property type="protein sequence ID" value="SGZ57065.1"/>
    <property type="molecule type" value="Genomic_DNA"/>
</dbReference>
<proteinExistence type="predicted"/>
<sequence>MFPHPCIGIVRYSTIKKSSLDFQSNCEKVELDEEKISNQSTLLATDGKQDVNSGLSGMLIRFIQKESKILRESMNIDESLDSGPDIDRSTLSPSIRAQLDAQVDDYQRFLLLLTHHPINVPPHLMLHYFLAIPAILPQERTELLKYLVFHNLWYDFWLVAVSDGTTMSDLEELLDLVHESLISNNNLKLGIWQALAAAHLVTSSLGLLNAISENAEYRLELPKGSVENFYNYLFSIQTAPNIDALRQVSPEETLRTNLVHRAFYVRRQAGLISSDDIPSFLHTIDKELTKIPGFASLILSSDALLRVLLETVTLLVADRKSHLNDFDYFCILKTSPPLLYPVYLSMCKNIKRRLVKSDQIMSLLVDMAIPDVSLVETLVMKFHLAISVETWIQLIPIFISNNQVLRKLRKTQPSKFNKAIDGLLADNPDLPDLTLLTLIDICNGHPQIIRKLLQRLSPDTNNLEFLLRIDFSAYNLLEVMRFAFRHRIVNVNTFRLVDRMLHQTWDVDALNRQASVAHSEQKHTSTLRNDDFRMYYRASSEKDKQALLFNVQALAQTISLGSPEDTASILNGLRKFMDLESFTFVKSATGKNYIFDRLVARTMHFIYKNHSHMAKQGVMAIREVLSKLNFDSTITQASLFEHIVYDDPEICIDILKNYRKNKAFLTTPLMEALQIGILRSSKLSPAGRLDLFEKFRTKMLELGYKSKMSARTMAKFGDLIFKVGQDRGDTEGLAWVVTMGYDRGVPVKVIKNWSRKLNG</sequence>
<evidence type="ECO:0000313" key="1">
    <source>
        <dbReference type="EMBL" id="SGZ57065.1"/>
    </source>
</evidence>
<keyword evidence="2" id="KW-1185">Reference proteome</keyword>
<evidence type="ECO:0000313" key="2">
    <source>
        <dbReference type="Proteomes" id="UP000182334"/>
    </source>
</evidence>
<reference evidence="1 2" key="1">
    <citation type="submission" date="2016-10" db="EMBL/GenBank/DDBJ databases">
        <authorList>
            <person name="de Groot N.N."/>
        </authorList>
    </citation>
    <scope>NUCLEOTIDE SEQUENCE [LARGE SCALE GENOMIC DNA]</scope>
    <source>
        <strain evidence="1 2">CBS 141442</strain>
    </source>
</reference>
<gene>
    <name evidence="1" type="ORF">SAMEA4029010_CIC11G00000000145</name>
</gene>
<dbReference type="AlphaFoldDB" id="A0A1L0C0F0"/>
<protein>
    <submittedName>
        <fullName evidence="1">CIC11C00000000145</fullName>
    </submittedName>
</protein>
<dbReference type="OrthoDB" id="4094279at2759"/>
<accession>A0A1L0C0F0</accession>
<organism evidence="1 2">
    <name type="scientific">Sungouiella intermedia</name>
    <dbReference type="NCBI Taxonomy" id="45354"/>
    <lineage>
        <taxon>Eukaryota</taxon>
        <taxon>Fungi</taxon>
        <taxon>Dikarya</taxon>
        <taxon>Ascomycota</taxon>
        <taxon>Saccharomycotina</taxon>
        <taxon>Pichiomycetes</taxon>
        <taxon>Metschnikowiaceae</taxon>
        <taxon>Sungouiella</taxon>
    </lineage>
</organism>